<proteinExistence type="inferred from homology"/>
<keyword evidence="2 5" id="KW-0812">Transmembrane</keyword>
<dbReference type="RefSeq" id="XP_021885736.1">
    <property type="nucleotide sequence ID" value="XM_022029423.1"/>
</dbReference>
<evidence type="ECO:0000256" key="5">
    <source>
        <dbReference type="RuleBase" id="RU362022"/>
    </source>
</evidence>
<comment type="similarity">
    <text evidence="5">Belongs to the class VI-like SAM-binding methyltransferase superfamily. Isoprenylcysteine carboxyl methyltransferase family.</text>
</comment>
<feature type="transmembrane region" description="Helical" evidence="5">
    <location>
        <begin position="142"/>
        <end position="162"/>
    </location>
</feature>
<keyword evidence="5" id="KW-0949">S-adenosyl-L-methionine</keyword>
<evidence type="ECO:0000256" key="4">
    <source>
        <dbReference type="ARBA" id="ARBA00023136"/>
    </source>
</evidence>
<accession>A0A1Y2H2V0</accession>
<dbReference type="PANTHER" id="PTHR12714:SF9">
    <property type="entry name" value="PROTEIN-S-ISOPRENYLCYSTEINE O-METHYLTRANSFERASE"/>
    <property type="match status" value="1"/>
</dbReference>
<dbReference type="EC" id="2.1.1.100" evidence="5"/>
<comment type="caution">
    <text evidence="6">The sequence shown here is derived from an EMBL/GenBank/DDBJ whole genome shotgun (WGS) entry which is preliminary data.</text>
</comment>
<keyword evidence="7" id="KW-1185">Reference proteome</keyword>
<dbReference type="Gene3D" id="1.20.120.1630">
    <property type="match status" value="1"/>
</dbReference>
<dbReference type="EMBL" id="MCFF01000003">
    <property type="protein sequence ID" value="ORZ28033.1"/>
    <property type="molecule type" value="Genomic_DNA"/>
</dbReference>
<dbReference type="STRING" id="64571.A0A1Y2H2V0"/>
<evidence type="ECO:0000313" key="6">
    <source>
        <dbReference type="EMBL" id="ORZ28033.1"/>
    </source>
</evidence>
<dbReference type="Proteomes" id="UP000193648">
    <property type="component" value="Unassembled WGS sequence"/>
</dbReference>
<dbReference type="GO" id="GO:0004671">
    <property type="term" value="F:protein C-terminal S-isoprenylcysteine carboxyl O-methyltransferase activity"/>
    <property type="evidence" value="ECO:0007669"/>
    <property type="project" value="UniProtKB-EC"/>
</dbReference>
<feature type="transmembrane region" description="Helical" evidence="5">
    <location>
        <begin position="182"/>
        <end position="211"/>
    </location>
</feature>
<keyword evidence="5" id="KW-0808">Transferase</keyword>
<keyword evidence="4 5" id="KW-0472">Membrane</keyword>
<evidence type="ECO:0000256" key="2">
    <source>
        <dbReference type="ARBA" id="ARBA00022692"/>
    </source>
</evidence>
<comment type="subcellular location">
    <subcellularLocation>
        <location evidence="5">Endoplasmic reticulum membrane</location>
        <topology evidence="5">Multi-pass membrane protein</topology>
    </subcellularLocation>
    <subcellularLocation>
        <location evidence="1">Membrane</location>
        <topology evidence="1">Multi-pass membrane protein</topology>
    </subcellularLocation>
</comment>
<keyword evidence="5" id="KW-0489">Methyltransferase</keyword>
<dbReference type="AlphaFoldDB" id="A0A1Y2H2V0"/>
<keyword evidence="5" id="KW-0256">Endoplasmic reticulum</keyword>
<dbReference type="OrthoDB" id="422086at2759"/>
<reference evidence="6 7" key="1">
    <citation type="submission" date="2016-07" db="EMBL/GenBank/DDBJ databases">
        <title>Pervasive Adenine N6-methylation of Active Genes in Fungi.</title>
        <authorList>
            <consortium name="DOE Joint Genome Institute"/>
            <person name="Mondo S.J."/>
            <person name="Dannebaum R.O."/>
            <person name="Kuo R.C."/>
            <person name="Labutti K."/>
            <person name="Haridas S."/>
            <person name="Kuo A."/>
            <person name="Salamov A."/>
            <person name="Ahrendt S.R."/>
            <person name="Lipzen A."/>
            <person name="Sullivan W."/>
            <person name="Andreopoulos W.B."/>
            <person name="Clum A."/>
            <person name="Lindquist E."/>
            <person name="Daum C."/>
            <person name="Ramamoorthy G.K."/>
            <person name="Gryganskyi A."/>
            <person name="Culley D."/>
            <person name="Magnuson J.K."/>
            <person name="James T.Y."/>
            <person name="O'Malley M.A."/>
            <person name="Stajich J.E."/>
            <person name="Spatafora J.W."/>
            <person name="Visel A."/>
            <person name="Grigoriev I.V."/>
        </authorList>
    </citation>
    <scope>NUCLEOTIDE SEQUENCE [LARGE SCALE GENOMIC DNA]</scope>
    <source>
        <strain evidence="6 7">NRRL 3116</strain>
    </source>
</reference>
<protein>
    <recommendedName>
        <fullName evidence="5">Protein-S-isoprenylcysteine O-methyltransferase</fullName>
        <ecNumber evidence="5">2.1.1.100</ecNumber>
    </recommendedName>
</protein>
<gene>
    <name evidence="6" type="ORF">BCR41DRAFT_409938</name>
</gene>
<evidence type="ECO:0000313" key="7">
    <source>
        <dbReference type="Proteomes" id="UP000193648"/>
    </source>
</evidence>
<organism evidence="6 7">
    <name type="scientific">Lobosporangium transversale</name>
    <dbReference type="NCBI Taxonomy" id="64571"/>
    <lineage>
        <taxon>Eukaryota</taxon>
        <taxon>Fungi</taxon>
        <taxon>Fungi incertae sedis</taxon>
        <taxon>Mucoromycota</taxon>
        <taxon>Mortierellomycotina</taxon>
        <taxon>Mortierellomycetes</taxon>
        <taxon>Mortierellales</taxon>
        <taxon>Mortierellaceae</taxon>
        <taxon>Lobosporangium</taxon>
    </lineage>
</organism>
<name>A0A1Y2H2V0_9FUNG</name>
<keyword evidence="3 5" id="KW-1133">Transmembrane helix</keyword>
<feature type="transmembrane region" description="Helical" evidence="5">
    <location>
        <begin position="41"/>
        <end position="63"/>
    </location>
</feature>
<dbReference type="PANTHER" id="PTHR12714">
    <property type="entry name" value="PROTEIN-S ISOPRENYLCYSTEINE O-METHYLTRANSFERASE"/>
    <property type="match status" value="1"/>
</dbReference>
<evidence type="ECO:0000256" key="3">
    <source>
        <dbReference type="ARBA" id="ARBA00022989"/>
    </source>
</evidence>
<dbReference type="Pfam" id="PF04140">
    <property type="entry name" value="ICMT"/>
    <property type="match status" value="1"/>
</dbReference>
<sequence length="248" mass="28311">MLILKSACLLIALFSRDKPTHKDDKIVQQKKVFRTKADRLPLLTAFLAAINTAIYLLLIVYGAKNSKYRNSHNSPYLSAALTQLQTVKPWHIAAAIGAVLGYTLRKWSYVALDESFTIQLKVRVGQKLITHGPYRYLRHPSYTGFITTFFCTWLLLLHEGLWDVMTTSVVDQIRSSWLNTTAFGATILSLMSSLPGIGGRICFMGLATIIFKSFLDRIVIEEEMLKSHFGREWDNFASKRWRLVPFVY</sequence>
<dbReference type="GeneID" id="33571266"/>
<dbReference type="InterPro" id="IPR007269">
    <property type="entry name" value="ICMT_MeTrfase"/>
</dbReference>
<dbReference type="InParanoid" id="A0A1Y2H2V0"/>
<comment type="caution">
    <text evidence="5">Lacks conserved residue(s) required for the propagation of feature annotation.</text>
</comment>
<dbReference type="GO" id="GO:0032259">
    <property type="term" value="P:methylation"/>
    <property type="evidence" value="ECO:0007669"/>
    <property type="project" value="UniProtKB-KW"/>
</dbReference>
<dbReference type="GO" id="GO:0005789">
    <property type="term" value="C:endoplasmic reticulum membrane"/>
    <property type="evidence" value="ECO:0007669"/>
    <property type="project" value="UniProtKB-SubCell"/>
</dbReference>
<comment type="catalytic activity">
    <reaction evidence="5">
        <text>[protein]-C-terminal S-[(2E,6E)-farnesyl]-L-cysteine + S-adenosyl-L-methionine = [protein]-C-terminal S-[(2E,6E)-farnesyl]-L-cysteine methyl ester + S-adenosyl-L-homocysteine</text>
        <dbReference type="Rhea" id="RHEA:21672"/>
        <dbReference type="Rhea" id="RHEA-COMP:12125"/>
        <dbReference type="Rhea" id="RHEA-COMP:12126"/>
        <dbReference type="ChEBI" id="CHEBI:57856"/>
        <dbReference type="ChEBI" id="CHEBI:59789"/>
        <dbReference type="ChEBI" id="CHEBI:90510"/>
        <dbReference type="ChEBI" id="CHEBI:90511"/>
        <dbReference type="EC" id="2.1.1.100"/>
    </reaction>
</comment>
<evidence type="ECO:0000256" key="1">
    <source>
        <dbReference type="ARBA" id="ARBA00004141"/>
    </source>
</evidence>